<keyword evidence="1" id="KW-0004">4Fe-4S</keyword>
<dbReference type="InterPro" id="IPR050123">
    <property type="entry name" value="Prok_molybdopt-oxidoreductase"/>
</dbReference>
<evidence type="ECO:0000256" key="5">
    <source>
        <dbReference type="ARBA" id="ARBA00023014"/>
    </source>
</evidence>
<dbReference type="Pfam" id="PF04879">
    <property type="entry name" value="Molybdop_Fe4S4"/>
    <property type="match status" value="1"/>
</dbReference>
<dbReference type="SMART" id="SM00926">
    <property type="entry name" value="Molybdop_Fe4S4"/>
    <property type="match status" value="1"/>
</dbReference>
<dbReference type="Pfam" id="PF00384">
    <property type="entry name" value="Molybdopterin"/>
    <property type="match status" value="1"/>
</dbReference>
<dbReference type="GO" id="GO:0046872">
    <property type="term" value="F:metal ion binding"/>
    <property type="evidence" value="ECO:0007669"/>
    <property type="project" value="UniProtKB-KW"/>
</dbReference>
<sequence length="365" mass="40221">MKIAHTICPSCSIGCGVNLIIKKQKAMGTYPYKRHPVNQGKNCKKGRDSFRILNENRLKTPLIKKGGLEQVNWDEALSFASSQMKSYSAHEIGIITSGNLTNQEYETLKKLAASMGVENIGYNAGTFPSFDFETATLDDVENSSTILIIGDVLKENPLLGRRVILAHENGAEIITVDLASATLTGINSDEYLQLGSISELSAELEKVLPKLNEPSTVLIKELETVREFENILPKFQESGARILPVLEECNSRGAMNHLPALSKDDLKEILEKVKLLYVVGDDPASYFKKSMQNLEFLITQDYLVTETVLMSNVVLPGSSWAEKSGSFTNTTGQTQKISKIVESPGDARDDETIMIELAKKMGLDL</sequence>
<keyword evidence="5" id="KW-0411">Iron-sulfur</keyword>
<keyword evidence="3" id="KW-0560">Oxidoreductase</keyword>
<dbReference type="InterPro" id="IPR006656">
    <property type="entry name" value="Mopterin_OxRdtase"/>
</dbReference>
<accession>A0A7J4TIN6</accession>
<name>A0A7J4TIN6_9EURY</name>
<evidence type="ECO:0000313" key="7">
    <source>
        <dbReference type="EMBL" id="HII83814.1"/>
    </source>
</evidence>
<evidence type="ECO:0000256" key="4">
    <source>
        <dbReference type="ARBA" id="ARBA00023004"/>
    </source>
</evidence>
<protein>
    <submittedName>
        <fullName evidence="7">Molybdopterin-dependent oxidoreductase</fullName>
    </submittedName>
</protein>
<dbReference type="Gene3D" id="3.40.228.10">
    <property type="entry name" value="Dimethylsulfoxide Reductase, domain 2"/>
    <property type="match status" value="1"/>
</dbReference>
<dbReference type="Gene3D" id="3.40.50.740">
    <property type="match status" value="2"/>
</dbReference>
<evidence type="ECO:0000313" key="8">
    <source>
        <dbReference type="Proteomes" id="UP000586031"/>
    </source>
</evidence>
<dbReference type="PANTHER" id="PTHR43105">
    <property type="entry name" value="RESPIRATORY NITRATE REDUCTASE"/>
    <property type="match status" value="1"/>
</dbReference>
<gene>
    <name evidence="7" type="ORF">HA271_03005</name>
</gene>
<comment type="caution">
    <text evidence="7">The sequence shown here is derived from an EMBL/GenBank/DDBJ whole genome shotgun (WGS) entry which is preliminary data.</text>
</comment>
<organism evidence="7 8">
    <name type="scientific">Methanobacterium subterraneum</name>
    <dbReference type="NCBI Taxonomy" id="59277"/>
    <lineage>
        <taxon>Archaea</taxon>
        <taxon>Methanobacteriati</taxon>
        <taxon>Methanobacteriota</taxon>
        <taxon>Methanomada group</taxon>
        <taxon>Methanobacteria</taxon>
        <taxon>Methanobacteriales</taxon>
        <taxon>Methanobacteriaceae</taxon>
        <taxon>Methanobacterium</taxon>
    </lineage>
</organism>
<dbReference type="PANTHER" id="PTHR43105:SF14">
    <property type="entry name" value="FORMATE DEHYDROGENASE H"/>
    <property type="match status" value="1"/>
</dbReference>
<dbReference type="GO" id="GO:0016020">
    <property type="term" value="C:membrane"/>
    <property type="evidence" value="ECO:0007669"/>
    <property type="project" value="TreeGrafter"/>
</dbReference>
<dbReference type="Proteomes" id="UP000586031">
    <property type="component" value="Unassembled WGS sequence"/>
</dbReference>
<evidence type="ECO:0000256" key="2">
    <source>
        <dbReference type="ARBA" id="ARBA00022723"/>
    </source>
</evidence>
<dbReference type="GO" id="GO:0016491">
    <property type="term" value="F:oxidoreductase activity"/>
    <property type="evidence" value="ECO:0007669"/>
    <property type="project" value="InterPro"/>
</dbReference>
<dbReference type="GO" id="GO:0051539">
    <property type="term" value="F:4 iron, 4 sulfur cluster binding"/>
    <property type="evidence" value="ECO:0007669"/>
    <property type="project" value="UniProtKB-KW"/>
</dbReference>
<evidence type="ECO:0000256" key="1">
    <source>
        <dbReference type="ARBA" id="ARBA00022485"/>
    </source>
</evidence>
<proteinExistence type="predicted"/>
<dbReference type="InterPro" id="IPR006963">
    <property type="entry name" value="Mopterin_OxRdtase_4Fe-4S_dom"/>
</dbReference>
<keyword evidence="4" id="KW-0408">Iron</keyword>
<dbReference type="EMBL" id="DUHE01000087">
    <property type="protein sequence ID" value="HII83814.1"/>
    <property type="molecule type" value="Genomic_DNA"/>
</dbReference>
<evidence type="ECO:0000259" key="6">
    <source>
        <dbReference type="PROSITE" id="PS51669"/>
    </source>
</evidence>
<reference evidence="8" key="1">
    <citation type="journal article" date="2020" name="bioRxiv">
        <title>A rank-normalized archaeal taxonomy based on genome phylogeny resolves widespread incomplete and uneven classifications.</title>
        <authorList>
            <person name="Rinke C."/>
            <person name="Chuvochina M."/>
            <person name="Mussig A.J."/>
            <person name="Chaumeil P.-A."/>
            <person name="Waite D.W."/>
            <person name="Whitman W.B."/>
            <person name="Parks D.H."/>
            <person name="Hugenholtz P."/>
        </authorList>
    </citation>
    <scope>NUCLEOTIDE SEQUENCE [LARGE SCALE GENOMIC DNA]</scope>
</reference>
<dbReference type="PROSITE" id="PS51669">
    <property type="entry name" value="4FE4S_MOW_BIS_MGD"/>
    <property type="match status" value="1"/>
</dbReference>
<dbReference type="AlphaFoldDB" id="A0A7J4TIN6"/>
<keyword evidence="2" id="KW-0479">Metal-binding</keyword>
<evidence type="ECO:0000256" key="3">
    <source>
        <dbReference type="ARBA" id="ARBA00023002"/>
    </source>
</evidence>
<dbReference type="Gene3D" id="2.20.25.90">
    <property type="entry name" value="ADC-like domains"/>
    <property type="match status" value="1"/>
</dbReference>
<feature type="domain" description="4Fe-4S Mo/W bis-MGD-type" evidence="6">
    <location>
        <begin position="1"/>
        <end position="57"/>
    </location>
</feature>
<dbReference type="SUPFAM" id="SSF53706">
    <property type="entry name" value="Formate dehydrogenase/DMSO reductase, domains 1-3"/>
    <property type="match status" value="1"/>
</dbReference>